<dbReference type="Proteomes" id="UP000273044">
    <property type="component" value="Chromosome"/>
</dbReference>
<keyword evidence="1" id="KW-0472">Membrane</keyword>
<accession>A0A3S4Y9E8</accession>
<dbReference type="AlphaFoldDB" id="A0A3S4Y9E8"/>
<name>A0A3S4Y9E8_9ACTN</name>
<organism evidence="2 3">
    <name type="scientific">Arachnia propionica</name>
    <dbReference type="NCBI Taxonomy" id="1750"/>
    <lineage>
        <taxon>Bacteria</taxon>
        <taxon>Bacillati</taxon>
        <taxon>Actinomycetota</taxon>
        <taxon>Actinomycetes</taxon>
        <taxon>Propionibacteriales</taxon>
        <taxon>Propionibacteriaceae</taxon>
        <taxon>Arachnia</taxon>
    </lineage>
</organism>
<gene>
    <name evidence="2" type="ORF">NCTC12967_02967</name>
</gene>
<feature type="transmembrane region" description="Helical" evidence="1">
    <location>
        <begin position="23"/>
        <end position="43"/>
    </location>
</feature>
<evidence type="ECO:0000313" key="2">
    <source>
        <dbReference type="EMBL" id="VEH71641.1"/>
    </source>
</evidence>
<keyword evidence="3" id="KW-1185">Reference proteome</keyword>
<protein>
    <submittedName>
        <fullName evidence="2">Uncharacterized protein</fullName>
    </submittedName>
</protein>
<dbReference type="EMBL" id="LR134406">
    <property type="protein sequence ID" value="VEH71641.1"/>
    <property type="molecule type" value="Genomic_DNA"/>
</dbReference>
<keyword evidence="1" id="KW-0812">Transmembrane</keyword>
<reference evidence="2 3" key="1">
    <citation type="submission" date="2018-12" db="EMBL/GenBank/DDBJ databases">
        <authorList>
            <consortium name="Pathogen Informatics"/>
        </authorList>
    </citation>
    <scope>NUCLEOTIDE SEQUENCE [LARGE SCALE GENOMIC DNA]</scope>
    <source>
        <strain evidence="2 3">NCTC12967</strain>
    </source>
</reference>
<keyword evidence="1" id="KW-1133">Transmembrane helix</keyword>
<evidence type="ECO:0000313" key="3">
    <source>
        <dbReference type="Proteomes" id="UP000273044"/>
    </source>
</evidence>
<proteinExistence type="predicted"/>
<sequence>MNPVRVKDGNLPPFDVPEPRFGTWLWTLLAFLMFLAILLVLLFGPPLSGGFIYEQF</sequence>
<evidence type="ECO:0000256" key="1">
    <source>
        <dbReference type="SAM" id="Phobius"/>
    </source>
</evidence>